<sequence length="161" mass="17225">MGAHGIDQQALAEMSRAYAPRDIRGVGVWDDGDRLLKAYAIAAPADWPDHALLERARVLAVAQSALDAELGGTGLGAALVHRGADGDYVVVMNWTTGFMTRLTTFTGPRADPGALRQTSLGVGPCLWELAVIGHERESFHRHIVIGRDVDAWRSDLLAGSA</sequence>
<keyword evidence="2" id="KW-1185">Reference proteome</keyword>
<proteinExistence type="predicted"/>
<organism evidence="1 2">
    <name type="scientific">Murinocardiopsis flavida</name>
    <dbReference type="NCBI Taxonomy" id="645275"/>
    <lineage>
        <taxon>Bacteria</taxon>
        <taxon>Bacillati</taxon>
        <taxon>Actinomycetota</taxon>
        <taxon>Actinomycetes</taxon>
        <taxon>Streptosporangiales</taxon>
        <taxon>Nocardiopsidaceae</taxon>
        <taxon>Murinocardiopsis</taxon>
    </lineage>
</organism>
<dbReference type="RefSeq" id="WP_106582353.1">
    <property type="nucleotide sequence ID" value="NZ_PYGA01000004.1"/>
</dbReference>
<evidence type="ECO:0000313" key="1">
    <source>
        <dbReference type="EMBL" id="PSK99044.1"/>
    </source>
</evidence>
<reference evidence="1 2" key="1">
    <citation type="submission" date="2018-03" db="EMBL/GenBank/DDBJ databases">
        <title>Genomic Encyclopedia of Archaeal and Bacterial Type Strains, Phase II (KMG-II): from individual species to whole genera.</title>
        <authorList>
            <person name="Goeker M."/>
        </authorList>
    </citation>
    <scope>NUCLEOTIDE SEQUENCE [LARGE SCALE GENOMIC DNA]</scope>
    <source>
        <strain evidence="1 2">DSM 45312</strain>
    </source>
</reference>
<dbReference type="AlphaFoldDB" id="A0A2P8DP94"/>
<dbReference type="OrthoDB" id="1248892at2"/>
<name>A0A2P8DP94_9ACTN</name>
<gene>
    <name evidence="1" type="ORF">CLV63_104268</name>
</gene>
<evidence type="ECO:0000313" key="2">
    <source>
        <dbReference type="Proteomes" id="UP000240542"/>
    </source>
</evidence>
<protein>
    <submittedName>
        <fullName evidence="1">Uncharacterized protein</fullName>
    </submittedName>
</protein>
<comment type="caution">
    <text evidence="1">The sequence shown here is derived from an EMBL/GenBank/DDBJ whole genome shotgun (WGS) entry which is preliminary data.</text>
</comment>
<dbReference type="EMBL" id="PYGA01000004">
    <property type="protein sequence ID" value="PSK99044.1"/>
    <property type="molecule type" value="Genomic_DNA"/>
</dbReference>
<accession>A0A2P8DP94</accession>
<dbReference type="Proteomes" id="UP000240542">
    <property type="component" value="Unassembled WGS sequence"/>
</dbReference>